<evidence type="ECO:0000313" key="1">
    <source>
        <dbReference type="EMBL" id="MEC5387810.1"/>
    </source>
</evidence>
<protein>
    <recommendedName>
        <fullName evidence="3">Butirosin biosynthesis protein H N-terminal domain-containing protein</fullName>
    </recommendedName>
</protein>
<dbReference type="EMBL" id="JAYXHS010000004">
    <property type="protein sequence ID" value="MEC5387810.1"/>
    <property type="molecule type" value="Genomic_DNA"/>
</dbReference>
<dbReference type="Proteomes" id="UP001331561">
    <property type="component" value="Unassembled WGS sequence"/>
</dbReference>
<organism evidence="1 2">
    <name type="scientific">Uliginosibacterium silvisoli</name>
    <dbReference type="NCBI Taxonomy" id="3114758"/>
    <lineage>
        <taxon>Bacteria</taxon>
        <taxon>Pseudomonadati</taxon>
        <taxon>Pseudomonadota</taxon>
        <taxon>Betaproteobacteria</taxon>
        <taxon>Rhodocyclales</taxon>
        <taxon>Zoogloeaceae</taxon>
        <taxon>Uliginosibacterium</taxon>
    </lineage>
</organism>
<sequence>MTAKILPLVESPIRGYMMYSYHLAVTLTNVDAWPWIHSNYVQLQCNAAQLALSECIDFSKTPKGEIHFTEGTAPFNPWLADSDKLDEATMESLGDSIAEYVVTKLQQDFYVETFVDEFYISALFNGGTTHFGHRLLVYGYDDERRTFNIIGFDKNSQYRQLECSYAELDAGFVHSVPHIAGRTRFFKPSADSRPPARFDPERFLPVLAEYLSSTNTLLNPDLRGDLKPNTDLWYGLKTYEFLQQYLTRWIDARNRDVPMGLDFRGFHIFWEHKKCMNQRARWLAAQGYAVSQSMLDRFSQVQTSAESARNLVVMCRRGLLPRGREHLIPIPEQMETTRRIEAEVLAELAHVVAQHAPTLHGEKSAQV</sequence>
<name>A0ABU6KA20_9RHOO</name>
<proteinExistence type="predicted"/>
<keyword evidence="2" id="KW-1185">Reference proteome</keyword>
<dbReference type="RefSeq" id="WP_327600784.1">
    <property type="nucleotide sequence ID" value="NZ_JAYXHS010000004.1"/>
</dbReference>
<evidence type="ECO:0008006" key="3">
    <source>
        <dbReference type="Google" id="ProtNLM"/>
    </source>
</evidence>
<accession>A0ABU6KA20</accession>
<comment type="caution">
    <text evidence="1">The sequence shown here is derived from an EMBL/GenBank/DDBJ whole genome shotgun (WGS) entry which is preliminary data.</text>
</comment>
<evidence type="ECO:0000313" key="2">
    <source>
        <dbReference type="Proteomes" id="UP001331561"/>
    </source>
</evidence>
<gene>
    <name evidence="1" type="ORF">VVD49_18910</name>
</gene>
<reference evidence="1 2" key="1">
    <citation type="submission" date="2024-01" db="EMBL/GenBank/DDBJ databases">
        <title>Uliginosibacterium soil sp. nov.</title>
        <authorList>
            <person name="Lv Y."/>
        </authorList>
    </citation>
    <scope>NUCLEOTIDE SEQUENCE [LARGE SCALE GENOMIC DNA]</scope>
    <source>
        <strain evidence="1 2">H3</strain>
    </source>
</reference>